<evidence type="ECO:0000313" key="3">
    <source>
        <dbReference type="Proteomes" id="UP000244090"/>
    </source>
</evidence>
<protein>
    <submittedName>
        <fullName evidence="2">YD repeat-containing protein</fullName>
    </submittedName>
</protein>
<dbReference type="EMBL" id="QBKT01000001">
    <property type="protein sequence ID" value="PTX63768.1"/>
    <property type="molecule type" value="Genomic_DNA"/>
</dbReference>
<comment type="caution">
    <text evidence="2">The sequence shown here is derived from an EMBL/GenBank/DDBJ whole genome shotgun (WGS) entry which is preliminary data.</text>
</comment>
<reference evidence="2 3" key="1">
    <citation type="submission" date="2018-04" db="EMBL/GenBank/DDBJ databases">
        <title>Genomic Encyclopedia of Archaeal and Bacterial Type Strains, Phase II (KMG-II): from individual species to whole genera.</title>
        <authorList>
            <person name="Goeker M."/>
        </authorList>
    </citation>
    <scope>NUCLEOTIDE SEQUENCE [LARGE SCALE GENOMIC DNA]</scope>
    <source>
        <strain evidence="2 3">DSM 25731</strain>
    </source>
</reference>
<name>A0A2T6C629_9FLAO</name>
<dbReference type="Proteomes" id="UP000244090">
    <property type="component" value="Unassembled WGS sequence"/>
</dbReference>
<keyword evidence="1" id="KW-0732">Signal</keyword>
<dbReference type="OrthoDB" id="1046747at2"/>
<evidence type="ECO:0000313" key="2">
    <source>
        <dbReference type="EMBL" id="PTX63768.1"/>
    </source>
</evidence>
<accession>A0A2T6C629</accession>
<feature type="signal peptide" evidence="1">
    <location>
        <begin position="1"/>
        <end position="21"/>
    </location>
</feature>
<keyword evidence="3" id="KW-1185">Reference proteome</keyword>
<dbReference type="AlphaFoldDB" id="A0A2T6C629"/>
<feature type="chain" id="PRO_5015743155" evidence="1">
    <location>
        <begin position="22"/>
        <end position="424"/>
    </location>
</feature>
<dbReference type="RefSeq" id="WP_146169698.1">
    <property type="nucleotide sequence ID" value="NZ_QBKT01000001.1"/>
</dbReference>
<gene>
    <name evidence="2" type="ORF">C8N46_101373</name>
</gene>
<proteinExistence type="predicted"/>
<sequence>MQQNLYFTLFFMLSSFSFGNAQTVLDNETLIPQPYYHDYFLHGEKFKGAVKKVTTQKHLYIQFEFDSILKKYKTISSDTFIEESKEVSEYLSNGKLLRREYINKNGIVSSDIQNTFNDSGQLIHSVESRKIYDRTTNNLKRIHIEEEKRIYTEYGKLKEVWGKSSYQNNFFLKQRYTYQKDTLLVKHESLNNHVFTSHIVSCKGGIPDSDYVIFYGHDQKKRLVQIKTYVFEYDFSNEYGKPVAKRNLSEYKLKSNKRYIYNKDGKTVKKINTYRKRRNDSIETSIEQYIFDSNNRLRQAIIKYNTVKGNLKMYEYDSNNGKLCKTLQYTVRFKDNTITSQKLYRITEKNNEGYKSYYYKGNQLVEEVTYSIYGDELLRIDFEENTKLAYEYVYDAQGNWTSKTFTENGVKKEQTFRQIKYFSK</sequence>
<evidence type="ECO:0000256" key="1">
    <source>
        <dbReference type="SAM" id="SignalP"/>
    </source>
</evidence>
<organism evidence="2 3">
    <name type="scientific">Kordia periserrulae</name>
    <dbReference type="NCBI Taxonomy" id="701523"/>
    <lineage>
        <taxon>Bacteria</taxon>
        <taxon>Pseudomonadati</taxon>
        <taxon>Bacteroidota</taxon>
        <taxon>Flavobacteriia</taxon>
        <taxon>Flavobacteriales</taxon>
        <taxon>Flavobacteriaceae</taxon>
        <taxon>Kordia</taxon>
    </lineage>
</organism>